<dbReference type="OrthoDB" id="3366546at2759"/>
<accession>A0A8H7T8N1</accession>
<feature type="compositionally biased region" description="Basic and acidic residues" evidence="1">
    <location>
        <begin position="126"/>
        <end position="149"/>
    </location>
</feature>
<dbReference type="Proteomes" id="UP000664132">
    <property type="component" value="Unassembled WGS sequence"/>
</dbReference>
<reference evidence="2" key="1">
    <citation type="submission" date="2021-02" db="EMBL/GenBank/DDBJ databases">
        <title>Genome sequence Cadophora malorum strain M34.</title>
        <authorList>
            <person name="Stefanovic E."/>
            <person name="Vu D."/>
            <person name="Scully C."/>
            <person name="Dijksterhuis J."/>
            <person name="Roader J."/>
            <person name="Houbraken J."/>
        </authorList>
    </citation>
    <scope>NUCLEOTIDE SEQUENCE</scope>
    <source>
        <strain evidence="2">M34</strain>
    </source>
</reference>
<evidence type="ECO:0008006" key="4">
    <source>
        <dbReference type="Google" id="ProtNLM"/>
    </source>
</evidence>
<feature type="compositionally biased region" description="Basic and acidic residues" evidence="1">
    <location>
        <begin position="213"/>
        <end position="230"/>
    </location>
</feature>
<dbReference type="AlphaFoldDB" id="A0A8H7T8N1"/>
<evidence type="ECO:0000313" key="2">
    <source>
        <dbReference type="EMBL" id="KAG4414321.1"/>
    </source>
</evidence>
<dbReference type="PANTHER" id="PTHR23149">
    <property type="entry name" value="G PATCH DOMAIN CONTAINING PROTEIN"/>
    <property type="match status" value="1"/>
</dbReference>
<keyword evidence="3" id="KW-1185">Reference proteome</keyword>
<gene>
    <name evidence="2" type="ORF">IFR04_012567</name>
</gene>
<name>A0A8H7T8N1_9HELO</name>
<sequence length="293" mass="32419">MDAHALLTSQGWRGTGNSLHPTSNTIGLSRPLLVSKKVDNLGIGKKQHRTSDMWWMNAFDSSLKGLDTSKDGQVIQTVTSGGLDMVQKAGAKWVGSKGGLYASFVRGEGLGGTISPEENSSTGSESGKDAGGEKKRKRGGEEESKEERRARKAAKKAMKDERVELVMEESKPIGSASETKEERKARRAAERAGRELEERTVEIEVDLVPIKNIETKEERKARRAAEREAKAQGSKAVEEPKEDVEMADVQVSETKEERKERRRLKKLAKDAQDKQESTGDSSEKAKKKKRRKD</sequence>
<dbReference type="PANTHER" id="PTHR23149:SF33">
    <property type="entry name" value="PROTEIN TMA23"/>
    <property type="match status" value="1"/>
</dbReference>
<evidence type="ECO:0000313" key="3">
    <source>
        <dbReference type="Proteomes" id="UP000664132"/>
    </source>
</evidence>
<proteinExistence type="predicted"/>
<feature type="region of interest" description="Disordered" evidence="1">
    <location>
        <begin position="112"/>
        <end position="293"/>
    </location>
</feature>
<feature type="compositionally biased region" description="Basic and acidic residues" evidence="1">
    <location>
        <begin position="178"/>
        <end position="202"/>
    </location>
</feature>
<organism evidence="2 3">
    <name type="scientific">Cadophora malorum</name>
    <dbReference type="NCBI Taxonomy" id="108018"/>
    <lineage>
        <taxon>Eukaryota</taxon>
        <taxon>Fungi</taxon>
        <taxon>Dikarya</taxon>
        <taxon>Ascomycota</taxon>
        <taxon>Pezizomycotina</taxon>
        <taxon>Leotiomycetes</taxon>
        <taxon>Helotiales</taxon>
        <taxon>Ploettnerulaceae</taxon>
        <taxon>Cadophora</taxon>
    </lineage>
</organism>
<evidence type="ECO:0000256" key="1">
    <source>
        <dbReference type="SAM" id="MobiDB-lite"/>
    </source>
</evidence>
<protein>
    <recommendedName>
        <fullName evidence="4">G-patch domain-containing protein</fullName>
    </recommendedName>
</protein>
<dbReference type="InterPro" id="IPR050656">
    <property type="entry name" value="PINX1"/>
</dbReference>
<feature type="compositionally biased region" description="Polar residues" evidence="1">
    <location>
        <begin position="116"/>
        <end position="125"/>
    </location>
</feature>
<comment type="caution">
    <text evidence="2">The sequence shown here is derived from an EMBL/GenBank/DDBJ whole genome shotgun (WGS) entry which is preliminary data.</text>
</comment>
<feature type="compositionally biased region" description="Basic and acidic residues" evidence="1">
    <location>
        <begin position="157"/>
        <end position="171"/>
    </location>
</feature>
<feature type="compositionally biased region" description="Basic and acidic residues" evidence="1">
    <location>
        <begin position="267"/>
        <end position="284"/>
    </location>
</feature>
<dbReference type="EMBL" id="JAFJYH010000271">
    <property type="protein sequence ID" value="KAG4414321.1"/>
    <property type="molecule type" value="Genomic_DNA"/>
</dbReference>